<keyword evidence="2" id="KW-1185">Reference proteome</keyword>
<dbReference type="InterPro" id="IPR045893">
    <property type="entry name" value="FREE1"/>
</dbReference>
<proteinExistence type="predicted"/>
<accession>A0ABQ5FU27</accession>
<protein>
    <submittedName>
        <fullName evidence="1">Uncharacterized protein</fullName>
    </submittedName>
</protein>
<reference evidence="1" key="2">
    <citation type="submission" date="2022-01" db="EMBL/GenBank/DDBJ databases">
        <authorList>
            <person name="Yamashiro T."/>
            <person name="Shiraishi A."/>
            <person name="Satake H."/>
            <person name="Nakayama K."/>
        </authorList>
    </citation>
    <scope>NUCLEOTIDE SEQUENCE</scope>
</reference>
<organism evidence="1 2">
    <name type="scientific">Tanacetum coccineum</name>
    <dbReference type="NCBI Taxonomy" id="301880"/>
    <lineage>
        <taxon>Eukaryota</taxon>
        <taxon>Viridiplantae</taxon>
        <taxon>Streptophyta</taxon>
        <taxon>Embryophyta</taxon>
        <taxon>Tracheophyta</taxon>
        <taxon>Spermatophyta</taxon>
        <taxon>Magnoliopsida</taxon>
        <taxon>eudicotyledons</taxon>
        <taxon>Gunneridae</taxon>
        <taxon>Pentapetalae</taxon>
        <taxon>asterids</taxon>
        <taxon>campanulids</taxon>
        <taxon>Asterales</taxon>
        <taxon>Asteraceae</taxon>
        <taxon>Asteroideae</taxon>
        <taxon>Anthemideae</taxon>
        <taxon>Anthemidinae</taxon>
        <taxon>Tanacetum</taxon>
    </lineage>
</organism>
<sequence>MLMNTSGMEGLTFDDYGRPIELSKNDTTISDQSVGDDRQNELKFDDYGRHITNHGIDTNIDHQSVHDNSCELKFDDYGRHIAIYDIVSENKQRSSKDGDRMGSGVQKFRVKLHSGIGSRKNIHVLCEIGLAGIRLLDPAKNKPIELIFFKTILRWEATVVAAHYQLMEMGEISKEPSEKRKGLDERNKYVNEQKEHWIKKPPSAKLVAQILECLCDGLVSNGVSHVSLE</sequence>
<dbReference type="Proteomes" id="UP001151760">
    <property type="component" value="Unassembled WGS sequence"/>
</dbReference>
<comment type="caution">
    <text evidence="1">The sequence shown here is derived from an EMBL/GenBank/DDBJ whole genome shotgun (WGS) entry which is preliminary data.</text>
</comment>
<dbReference type="EMBL" id="BQNB010017741">
    <property type="protein sequence ID" value="GJT66729.1"/>
    <property type="molecule type" value="Genomic_DNA"/>
</dbReference>
<dbReference type="PANTHER" id="PTHR46977">
    <property type="entry name" value="PROTEIN FREE1"/>
    <property type="match status" value="1"/>
</dbReference>
<name>A0ABQ5FU27_9ASTR</name>
<reference evidence="1" key="1">
    <citation type="journal article" date="2022" name="Int. J. Mol. Sci.">
        <title>Draft Genome of Tanacetum Coccineum: Genomic Comparison of Closely Related Tanacetum-Family Plants.</title>
        <authorList>
            <person name="Yamashiro T."/>
            <person name="Shiraishi A."/>
            <person name="Nakayama K."/>
            <person name="Satake H."/>
        </authorList>
    </citation>
    <scope>NUCLEOTIDE SEQUENCE</scope>
</reference>
<evidence type="ECO:0000313" key="1">
    <source>
        <dbReference type="EMBL" id="GJT66729.1"/>
    </source>
</evidence>
<evidence type="ECO:0000313" key="2">
    <source>
        <dbReference type="Proteomes" id="UP001151760"/>
    </source>
</evidence>
<dbReference type="PANTHER" id="PTHR46977:SF9">
    <property type="entry name" value="FYVE ZINC FINGER, ZINC FINGER, FYVE_PHD-TYPE, ZINC FINGER, RING_FYVE_PHD-TYPE"/>
    <property type="match status" value="1"/>
</dbReference>
<gene>
    <name evidence="1" type="ORF">Tco_1018209</name>
</gene>